<reference evidence="1" key="1">
    <citation type="journal article" date="2020" name="Nature">
        <title>Giant virus diversity and host interactions through global metagenomics.</title>
        <authorList>
            <person name="Schulz F."/>
            <person name="Roux S."/>
            <person name="Paez-Espino D."/>
            <person name="Jungbluth S."/>
            <person name="Walsh D.A."/>
            <person name="Denef V.J."/>
            <person name="McMahon K.D."/>
            <person name="Konstantinidis K.T."/>
            <person name="Eloe-Fadrosh E.A."/>
            <person name="Kyrpides N.C."/>
            <person name="Woyke T."/>
        </authorList>
    </citation>
    <scope>NUCLEOTIDE SEQUENCE</scope>
    <source>
        <strain evidence="1">GVMAG-M-3300020728-1</strain>
    </source>
</reference>
<sequence length="129" mass="14836">MLYICTNLLQFQEFVVYFKQTHGTFLDLSKVPTSKLAEEGTSIVNHHAECTVFLGYLEPGWMLESGHQVQLRKLIRKFPVAMVTKFVDSIPFSWKNETHSIYTQVPLNQYDGSTQVVNDGRSVQYESEV</sequence>
<evidence type="ECO:0000313" key="1">
    <source>
        <dbReference type="EMBL" id="QHT03324.1"/>
    </source>
</evidence>
<accession>A0A6C0CI46</accession>
<protein>
    <submittedName>
        <fullName evidence="1">Uncharacterized protein</fullName>
    </submittedName>
</protein>
<dbReference type="EMBL" id="MN739409">
    <property type="protein sequence ID" value="QHT03324.1"/>
    <property type="molecule type" value="Genomic_DNA"/>
</dbReference>
<name>A0A6C0CI46_9ZZZZ</name>
<organism evidence="1">
    <name type="scientific">viral metagenome</name>
    <dbReference type="NCBI Taxonomy" id="1070528"/>
    <lineage>
        <taxon>unclassified sequences</taxon>
        <taxon>metagenomes</taxon>
        <taxon>organismal metagenomes</taxon>
    </lineage>
</organism>
<proteinExistence type="predicted"/>
<dbReference type="AlphaFoldDB" id="A0A6C0CI46"/>